<evidence type="ECO:0000256" key="3">
    <source>
        <dbReference type="ARBA" id="ARBA00022729"/>
    </source>
</evidence>
<reference evidence="8 9" key="1">
    <citation type="submission" date="2019-04" db="EMBL/GenBank/DDBJ databases">
        <authorList>
            <person name="Van Vliet M D."/>
        </authorList>
    </citation>
    <scope>NUCLEOTIDE SEQUENCE [LARGE SCALE GENOMIC DNA]</scope>
    <source>
        <strain evidence="8 9">F1</strain>
    </source>
</reference>
<evidence type="ECO:0000259" key="7">
    <source>
        <dbReference type="Pfam" id="PF18998"/>
    </source>
</evidence>
<evidence type="ECO:0000313" key="9">
    <source>
        <dbReference type="Proteomes" id="UP000366872"/>
    </source>
</evidence>
<comment type="subcellular location">
    <subcellularLocation>
        <location evidence="1">Secreted</location>
    </subcellularLocation>
</comment>
<evidence type="ECO:0000256" key="4">
    <source>
        <dbReference type="ARBA" id="ARBA00022837"/>
    </source>
</evidence>
<feature type="region of interest" description="Disordered" evidence="5">
    <location>
        <begin position="108"/>
        <end position="141"/>
    </location>
</feature>
<keyword evidence="3 6" id="KW-0732">Signal</keyword>
<dbReference type="Proteomes" id="UP000366872">
    <property type="component" value="Unassembled WGS sequence"/>
</dbReference>
<evidence type="ECO:0000256" key="6">
    <source>
        <dbReference type="SAM" id="SignalP"/>
    </source>
</evidence>
<dbReference type="PANTHER" id="PTHR31513:SF2">
    <property type="entry name" value="MRAZ"/>
    <property type="match status" value="1"/>
</dbReference>
<dbReference type="EMBL" id="CAAHFG010000004">
    <property type="protein sequence ID" value="VGO17042.1"/>
    <property type="molecule type" value="Genomic_DNA"/>
</dbReference>
<proteinExistence type="predicted"/>
<dbReference type="Pfam" id="PF18998">
    <property type="entry name" value="Flg_new_2"/>
    <property type="match status" value="1"/>
</dbReference>
<accession>A0A6C2UAA8</accession>
<evidence type="ECO:0000256" key="5">
    <source>
        <dbReference type="SAM" id="MobiDB-lite"/>
    </source>
</evidence>
<organism evidence="8 9">
    <name type="scientific">Pontiella desulfatans</name>
    <dbReference type="NCBI Taxonomy" id="2750659"/>
    <lineage>
        <taxon>Bacteria</taxon>
        <taxon>Pseudomonadati</taxon>
        <taxon>Kiritimatiellota</taxon>
        <taxon>Kiritimatiellia</taxon>
        <taxon>Kiritimatiellales</taxon>
        <taxon>Pontiellaceae</taxon>
        <taxon>Pontiella</taxon>
    </lineage>
</organism>
<gene>
    <name evidence="8" type="ORF">PDESU_05636</name>
</gene>
<evidence type="ECO:0000256" key="2">
    <source>
        <dbReference type="ARBA" id="ARBA00022525"/>
    </source>
</evidence>
<keyword evidence="4" id="KW-0106">Calcium</keyword>
<feature type="region of interest" description="Disordered" evidence="5">
    <location>
        <begin position="1010"/>
        <end position="1060"/>
    </location>
</feature>
<name>A0A6C2UAA8_PONDE</name>
<feature type="domain" description="Bacterial repeat" evidence="7">
    <location>
        <begin position="1273"/>
        <end position="1337"/>
    </location>
</feature>
<feature type="compositionally biased region" description="Gly residues" evidence="5">
    <location>
        <begin position="1018"/>
        <end position="1055"/>
    </location>
</feature>
<feature type="compositionally biased region" description="Low complexity" evidence="5">
    <location>
        <begin position="397"/>
        <end position="406"/>
    </location>
</feature>
<feature type="signal peptide" evidence="6">
    <location>
        <begin position="1"/>
        <end position="25"/>
    </location>
</feature>
<dbReference type="Pfam" id="PF18884">
    <property type="entry name" value="TSP3_bac"/>
    <property type="match status" value="2"/>
</dbReference>
<feature type="chain" id="PRO_5025565741" description="Bacterial repeat domain-containing protein" evidence="6">
    <location>
        <begin position="26"/>
        <end position="1462"/>
    </location>
</feature>
<dbReference type="InterPro" id="IPR044060">
    <property type="entry name" value="Bacterial_rp_domain"/>
</dbReference>
<evidence type="ECO:0000256" key="1">
    <source>
        <dbReference type="ARBA" id="ARBA00004613"/>
    </source>
</evidence>
<dbReference type="PANTHER" id="PTHR31513">
    <property type="entry name" value="EPHRIN TYPE-B RECEPTOR"/>
    <property type="match status" value="1"/>
</dbReference>
<feature type="compositionally biased region" description="Gly residues" evidence="5">
    <location>
        <begin position="120"/>
        <end position="141"/>
    </location>
</feature>
<dbReference type="InterPro" id="IPR059100">
    <property type="entry name" value="TSP3_bac"/>
</dbReference>
<feature type="compositionally biased region" description="Gly residues" evidence="5">
    <location>
        <begin position="407"/>
        <end position="433"/>
    </location>
</feature>
<keyword evidence="9" id="KW-1185">Reference proteome</keyword>
<keyword evidence="2" id="KW-0964">Secreted</keyword>
<evidence type="ECO:0000313" key="8">
    <source>
        <dbReference type="EMBL" id="VGO17042.1"/>
    </source>
</evidence>
<protein>
    <recommendedName>
        <fullName evidence="7">Bacterial repeat domain-containing protein</fullName>
    </recommendedName>
</protein>
<feature type="region of interest" description="Disordered" evidence="5">
    <location>
        <begin position="397"/>
        <end position="433"/>
    </location>
</feature>
<sequence>MKIKLLLNITWSLTLFFGLNFTAHAATITITTDTYIGLGNAVNDNADIVVSGCTLTVDGSHAFASLTLNNSAVLTHSPYGTGSNSTLRLDLTISGNMTVDASSRVDASGRGYVGTSSTGNGPGGGTGTRGDGNGGGGGGAFGGNGGAPQSIFAGGQAYGNATEPVQHGSAGGAGYAGIGGPGGGYVRIDVGGTLQLNGQILADGLSGLSHSYGAAGGGAGGGIWLSANQLAGSGQVSANGGAGHEVGEEDSGGGGGGRIAVICQSSTFNGTMTAHGGACGIRTEGSGGAGTVFYKSSAADTGLLLIENGGLEGGISTWVQTTGFGDLSIDNAANVELLGADSMLVPGDILIDDTASILCRSVNTDAQVDNAWQGTGVTITGSTLRVEVGGLISANGQGYTGTSTTGNGPGGGTGTRSDTPGGGGGGALGGNGGNPQSPYAGGIAYGSVTQPLDLGSAGGAGYPADGASGGGAIKIVAETLELEGDIQANGSTGAAHSYGASGGGAGGSVWLELDTFSGSGLLSVNGGDAYIVGEEDGGGGGGGRIAIHYASNTFAGQLQAYGGLCGNGVTEGQAGGAGTIYLESDAQTAGNLIVDNLATNGAATPWPYGLALDETTVGSGGILEVSGTNSWAGSSLNITDGGTMHMRDAATLVLDSFIMASNALVYCHGMNTSALVDGEWAGRGVTLEAQSADIGSGAVITADGLGYTGTSTNGFGPGGATGTRQDWPGGGGGGAYGGHGGNPESPLEGGIGYGSVAQPLDLGSAGGAGYAGDGVSGGGAFRLVVSGVCSLDGLITARGLNGPSHSFGGGGGGAGGSVWIATGSITGSGSVDVRGGNGAVVSEQDGGGGGGGRIAVEADANTFSGSLLAQGGGGFERGGAGTIYIRTAPQTVGDVFVDNGDQTGARTVLSNDESYDHVQVLNAGILEQMPGVSNSVATMTVKSNATVAVQGGAVLYADALTIEDDGVVLCESADNSATVNSNWVGYGAGLQVGTLTIDVGGVLTATGLGYTSTDAKGNGPGGGSGTRSDNNGGGGGGGYGGAGYPGQGQPGGGTYGSETAPVDLGSAGGAGYAGRGGGGGGAIRIIATDEVVVEGLLSANGVDGLVHSWGASGGGAGGSIWITTPTLSGSLGSIQAVGGAGWVVGEEDSGGGGGGRIAIYYQSNQFSGILTADGGSNGGQVGTVHLEEVVISVNLTVQSALGSPVPSVGSRPYTGGSVVPCSVADVISGNMQYECIGWTGTGSVPVSGNSNSVEVVITQNSSITWLWQTNVWLDVNVTGNGSVSHSDGWYAEGSVQNLVATPGEGWLFMGWSGDASGTNNAVLTMDAPRVVMAVFSDDADGDGLTNIEEANVGSNPWLVDTDGDGFDDKQEVDHNWNPTVSDQWAVDHIAANGSTFGLYPSNAVLDVALGEMLMDVAGTEATLSLQLETSQDLNTWSNAGPAQIWSWPVDGEKKYFRVKSSK</sequence>
<dbReference type="RefSeq" id="WP_136082545.1">
    <property type="nucleotide sequence ID" value="NZ_CAAHFG010000004.1"/>
</dbReference>